<keyword evidence="3" id="KW-1185">Reference proteome</keyword>
<proteinExistence type="predicted"/>
<evidence type="ECO:0000313" key="2">
    <source>
        <dbReference type="EMBL" id="MDQ0112365.1"/>
    </source>
</evidence>
<dbReference type="RefSeq" id="WP_307203156.1">
    <property type="nucleotide sequence ID" value="NZ_JAUSST010000003.1"/>
</dbReference>
<dbReference type="InterPro" id="IPR000182">
    <property type="entry name" value="GNAT_dom"/>
</dbReference>
<dbReference type="Pfam" id="PF13302">
    <property type="entry name" value="Acetyltransf_3"/>
    <property type="match status" value="1"/>
</dbReference>
<dbReference type="PROSITE" id="PS51186">
    <property type="entry name" value="GNAT"/>
    <property type="match status" value="1"/>
</dbReference>
<feature type="domain" description="N-acetyltransferase" evidence="1">
    <location>
        <begin position="15"/>
        <end position="171"/>
    </location>
</feature>
<reference evidence="2 3" key="1">
    <citation type="submission" date="2023-07" db="EMBL/GenBank/DDBJ databases">
        <title>Sorghum-associated microbial communities from plants grown in Nebraska, USA.</title>
        <authorList>
            <person name="Schachtman D."/>
        </authorList>
    </citation>
    <scope>NUCLEOTIDE SEQUENCE [LARGE SCALE GENOMIC DNA]</scope>
    <source>
        <strain evidence="2 3">CC482</strain>
    </source>
</reference>
<dbReference type="Gene3D" id="3.40.630.30">
    <property type="match status" value="1"/>
</dbReference>
<dbReference type="PANTHER" id="PTHR43415">
    <property type="entry name" value="SPERMIDINE N(1)-ACETYLTRANSFERASE"/>
    <property type="match status" value="1"/>
</dbReference>
<evidence type="ECO:0000259" key="1">
    <source>
        <dbReference type="PROSITE" id="PS51186"/>
    </source>
</evidence>
<dbReference type="InterPro" id="IPR016181">
    <property type="entry name" value="Acyl_CoA_acyltransferase"/>
</dbReference>
<dbReference type="SUPFAM" id="SSF55729">
    <property type="entry name" value="Acyl-CoA N-acyltransferases (Nat)"/>
    <property type="match status" value="1"/>
</dbReference>
<organism evidence="2 3">
    <name type="scientific">Paenibacillus harenae</name>
    <dbReference type="NCBI Taxonomy" id="306543"/>
    <lineage>
        <taxon>Bacteria</taxon>
        <taxon>Bacillati</taxon>
        <taxon>Bacillota</taxon>
        <taxon>Bacilli</taxon>
        <taxon>Bacillales</taxon>
        <taxon>Paenibacillaceae</taxon>
        <taxon>Paenibacillus</taxon>
    </lineage>
</organism>
<dbReference type="CDD" id="cd04301">
    <property type="entry name" value="NAT_SF"/>
    <property type="match status" value="1"/>
</dbReference>
<dbReference type="Proteomes" id="UP001229346">
    <property type="component" value="Unassembled WGS sequence"/>
</dbReference>
<protein>
    <submittedName>
        <fullName evidence="2">RimJ/RimL family protein N-acetyltransferase</fullName>
    </submittedName>
</protein>
<gene>
    <name evidence="2" type="ORF">J2T15_001800</name>
</gene>
<evidence type="ECO:0000313" key="3">
    <source>
        <dbReference type="Proteomes" id="UP001229346"/>
    </source>
</evidence>
<comment type="caution">
    <text evidence="2">The sequence shown here is derived from an EMBL/GenBank/DDBJ whole genome shotgun (WGS) entry which is preliminary data.</text>
</comment>
<dbReference type="PANTHER" id="PTHR43415:SF5">
    <property type="entry name" value="ACETYLTRANSFERASE"/>
    <property type="match status" value="1"/>
</dbReference>
<accession>A0ABT9TYC2</accession>
<dbReference type="EMBL" id="JAUSSU010000003">
    <property type="protein sequence ID" value="MDQ0112365.1"/>
    <property type="molecule type" value="Genomic_DNA"/>
</dbReference>
<name>A0ABT9TYC2_PAEHA</name>
<sequence>MEIVLQPLSVSEFPIIMDAVNAQDRDFMYLWAGSTYTYPLTIEQMEQHYGKGVHSIEAGVFLYKIVDRETQRMIGSVQIGRIDPIRKEAVVGRFLIHSEHHRGQGIGEKVLRGLARIGFEELDLERILLNVYHINARAIRCYEKVGFCKTYSKKKLYQALNGEYWDGIEMTLEKQAWMAAK</sequence>